<keyword evidence="3" id="KW-0012">Acyltransferase</keyword>
<protein>
    <submittedName>
        <fullName evidence="3">Sugar O-acyltransferase, sialic acid O-acetyltransferase NeuD family</fullName>
    </submittedName>
</protein>
<name>K1LFQ2_CECL9</name>
<feature type="domain" description="PglD N-terminal" evidence="2">
    <location>
        <begin position="3"/>
        <end position="84"/>
    </location>
</feature>
<keyword evidence="3" id="KW-0808">Transferase</keyword>
<dbReference type="PANTHER" id="PTHR43300">
    <property type="entry name" value="ACETYLTRANSFERASE"/>
    <property type="match status" value="1"/>
</dbReference>
<proteinExistence type="inferred from homology"/>
<dbReference type="EMBL" id="AMGM01000032">
    <property type="protein sequence ID" value="EKB49128.1"/>
    <property type="molecule type" value="Genomic_DNA"/>
</dbReference>
<dbReference type="Pfam" id="PF17836">
    <property type="entry name" value="PglD_N"/>
    <property type="match status" value="1"/>
</dbReference>
<dbReference type="PANTHER" id="PTHR43300:SF7">
    <property type="entry name" value="UDP-N-ACETYLBACILLOSAMINE N-ACETYLTRANSFERASE"/>
    <property type="match status" value="1"/>
</dbReference>
<gene>
    <name evidence="3" type="ORF">B879_02226</name>
</gene>
<organism evidence="3 4">
    <name type="scientific">Cecembia lonarensis (strain CCUG 58316 / KCTC 22772 / LW9)</name>
    <dbReference type="NCBI Taxonomy" id="1225176"/>
    <lineage>
        <taxon>Bacteria</taxon>
        <taxon>Pseudomonadati</taxon>
        <taxon>Bacteroidota</taxon>
        <taxon>Cytophagia</taxon>
        <taxon>Cytophagales</taxon>
        <taxon>Cyclobacteriaceae</taxon>
        <taxon>Cecembia</taxon>
    </lineage>
</organism>
<evidence type="ECO:0000256" key="1">
    <source>
        <dbReference type="ARBA" id="ARBA00007274"/>
    </source>
</evidence>
<dbReference type="RefSeq" id="WP_009185256.1">
    <property type="nucleotide sequence ID" value="NZ_AMGM01000032.1"/>
</dbReference>
<evidence type="ECO:0000313" key="3">
    <source>
        <dbReference type="EMBL" id="EKB49128.1"/>
    </source>
</evidence>
<dbReference type="GO" id="GO:0016746">
    <property type="term" value="F:acyltransferase activity"/>
    <property type="evidence" value="ECO:0007669"/>
    <property type="project" value="UniProtKB-KW"/>
</dbReference>
<comment type="similarity">
    <text evidence="1">Belongs to the transferase hexapeptide repeat family.</text>
</comment>
<keyword evidence="4" id="KW-1185">Reference proteome</keyword>
<comment type="caution">
    <text evidence="3">The sequence shown here is derived from an EMBL/GenBank/DDBJ whole genome shotgun (WGS) entry which is preliminary data.</text>
</comment>
<reference evidence="3 4" key="1">
    <citation type="journal article" date="2012" name="J. Bacteriol.">
        <title>Draft Genome Sequence of Cecembia lonarensis Strain LW9T, Isolated from Lonar Lake, a Haloalkaline Lake in India.</title>
        <authorList>
            <person name="Shivaji S."/>
            <person name="Ara S."/>
            <person name="Singh A."/>
            <person name="Pinnaka A.K."/>
        </authorList>
    </citation>
    <scope>NUCLEOTIDE SEQUENCE [LARGE SCALE GENOMIC DNA]</scope>
    <source>
        <strain evidence="3 4">LW9</strain>
    </source>
</reference>
<dbReference type="Gene3D" id="2.160.10.10">
    <property type="entry name" value="Hexapeptide repeat proteins"/>
    <property type="match status" value="1"/>
</dbReference>
<dbReference type="OrthoDB" id="9812571at2"/>
<dbReference type="InterPro" id="IPR041561">
    <property type="entry name" value="PglD_N"/>
</dbReference>
<dbReference type="Proteomes" id="UP000004478">
    <property type="component" value="Unassembled WGS sequence"/>
</dbReference>
<dbReference type="InterPro" id="IPR050179">
    <property type="entry name" value="Trans_hexapeptide_repeat"/>
</dbReference>
<dbReference type="PATRIC" id="fig|1225176.3.peg.2377"/>
<sequence length="214" mass="23147">MKKIAIYGAGGFGKEVAAILNKINEIKPSYELIGFFDDGVLEGTKISHFGKVLGGCDTLNAWPSKIAVVFAIGSPKIIELLVKKIINPQVDYPNIIHPEVFFADPITFKIGRGNVIVRGCSFSVDVAVGDFNQFNSLTALAHDVQVGSFNVFMPLTRVSGEVKIGDHNIFGLNTLIMQKIKIGNKVRSGPGAVLMTKPKDDNLYMGNPALKTVL</sequence>
<evidence type="ECO:0000313" key="4">
    <source>
        <dbReference type="Proteomes" id="UP000004478"/>
    </source>
</evidence>
<dbReference type="SUPFAM" id="SSF51161">
    <property type="entry name" value="Trimeric LpxA-like enzymes"/>
    <property type="match status" value="1"/>
</dbReference>
<dbReference type="AlphaFoldDB" id="K1LFQ2"/>
<evidence type="ECO:0000259" key="2">
    <source>
        <dbReference type="Pfam" id="PF17836"/>
    </source>
</evidence>
<dbReference type="Gene3D" id="3.40.50.20">
    <property type="match status" value="1"/>
</dbReference>
<accession>K1LFQ2</accession>
<dbReference type="InterPro" id="IPR011004">
    <property type="entry name" value="Trimer_LpxA-like_sf"/>
</dbReference>